<dbReference type="InterPro" id="IPR017853">
    <property type="entry name" value="GH"/>
</dbReference>
<proteinExistence type="inferred from homology"/>
<sequence>MTKIIFPKEFWWGAATSGPQTEGRFKKKHANIFDYDFEKNPERFWHEIGPDMASNFYNDFREDIKLMKKAGLNSVRTSIQWSRLIDDLEEGTVNQDAVDFYNAVIDEFIANGICPVINLHHFDLPVDLLHKYGGWTNKHVIGLYVKFAEQCFKLFSDRVSDWFTHNEPMVVVEGGYLYQFHYPDLVDGKLAVQVAYNLQLASSLAIQKFHEINQNPNGKIGIVLNLSPNYPASQAKEDIAAAHIADLWQNQLFMDASVKGEFPKELVELLTKDKVIWESTKEELAIIKNNKVDRLGVNYYHPNRAQKPYYSPNSLAVDWLPNKYFANYQMHGARMNVDKGWEIYPRALYEIAKNIQKNYDNIPWFVSECGMGVSNEERYLNEEGQIDDDYRIQFIQEHLYWLHQAIEEGSSCFGFHLWTPIDCFSWRNSYRNRYGLISVNIHTQEKTLKKSAYFFKNLTENSGLELSEEFFDKFNKTFRF</sequence>
<comment type="similarity">
    <text evidence="1 4">Belongs to the glycosyl hydrolase 1 family.</text>
</comment>
<evidence type="ECO:0000256" key="2">
    <source>
        <dbReference type="ARBA" id="ARBA00022801"/>
    </source>
</evidence>
<evidence type="ECO:0000256" key="4">
    <source>
        <dbReference type="RuleBase" id="RU003690"/>
    </source>
</evidence>
<gene>
    <name evidence="5" type="ORF">P7I04_03075</name>
</gene>
<comment type="caution">
    <text evidence="5">The sequence shown here is derived from an EMBL/GenBank/DDBJ whole genome shotgun (WGS) entry which is preliminary data.</text>
</comment>
<name>A0AAP5P749_9LACT</name>
<dbReference type="PRINTS" id="PR00131">
    <property type="entry name" value="GLHYDRLASE1"/>
</dbReference>
<dbReference type="FunFam" id="3.20.20.80:FF:000004">
    <property type="entry name" value="Beta-glucosidase 6-phospho-beta-glucosidase"/>
    <property type="match status" value="1"/>
</dbReference>
<evidence type="ECO:0000313" key="5">
    <source>
        <dbReference type="EMBL" id="MDT2945018.1"/>
    </source>
</evidence>
<dbReference type="EMBL" id="JARQDL010000002">
    <property type="protein sequence ID" value="MDT2945018.1"/>
    <property type="molecule type" value="Genomic_DNA"/>
</dbReference>
<keyword evidence="2 5" id="KW-0378">Hydrolase</keyword>
<dbReference type="Proteomes" id="UP001250218">
    <property type="component" value="Unassembled WGS sequence"/>
</dbReference>
<dbReference type="SUPFAM" id="SSF51445">
    <property type="entry name" value="(Trans)glycosidases"/>
    <property type="match status" value="1"/>
</dbReference>
<evidence type="ECO:0000256" key="3">
    <source>
        <dbReference type="ARBA" id="ARBA00023295"/>
    </source>
</evidence>
<dbReference type="GO" id="GO:0005829">
    <property type="term" value="C:cytosol"/>
    <property type="evidence" value="ECO:0007669"/>
    <property type="project" value="TreeGrafter"/>
</dbReference>
<evidence type="ECO:0000313" key="6">
    <source>
        <dbReference type="Proteomes" id="UP001250218"/>
    </source>
</evidence>
<reference evidence="5" key="1">
    <citation type="submission" date="2023-03" db="EMBL/GenBank/DDBJ databases">
        <authorList>
            <person name="Shen W."/>
            <person name="Cai J."/>
        </authorList>
    </citation>
    <scope>NUCLEOTIDE SEQUENCE</scope>
    <source>
        <strain evidence="5">Y37</strain>
    </source>
</reference>
<organism evidence="5 6">
    <name type="scientific">Lactococcus lactis</name>
    <dbReference type="NCBI Taxonomy" id="1358"/>
    <lineage>
        <taxon>Bacteria</taxon>
        <taxon>Bacillati</taxon>
        <taxon>Bacillota</taxon>
        <taxon>Bacilli</taxon>
        <taxon>Lactobacillales</taxon>
        <taxon>Streptococcaceae</taxon>
        <taxon>Lactococcus</taxon>
    </lineage>
</organism>
<accession>A0AAP5P749</accession>
<dbReference type="RefSeq" id="WP_058205443.1">
    <property type="nucleotide sequence ID" value="NZ_JARQCI010000003.1"/>
</dbReference>
<dbReference type="Pfam" id="PF00232">
    <property type="entry name" value="Glyco_hydro_1"/>
    <property type="match status" value="1"/>
</dbReference>
<protein>
    <submittedName>
        <fullName evidence="5">Glycoside hydrolase family 1 protein</fullName>
    </submittedName>
</protein>
<dbReference type="Gene3D" id="3.20.20.80">
    <property type="entry name" value="Glycosidases"/>
    <property type="match status" value="1"/>
</dbReference>
<evidence type="ECO:0000256" key="1">
    <source>
        <dbReference type="ARBA" id="ARBA00010838"/>
    </source>
</evidence>
<dbReference type="GO" id="GO:0008422">
    <property type="term" value="F:beta-glucosidase activity"/>
    <property type="evidence" value="ECO:0007669"/>
    <property type="project" value="TreeGrafter"/>
</dbReference>
<dbReference type="InterPro" id="IPR001360">
    <property type="entry name" value="Glyco_hydro_1"/>
</dbReference>
<dbReference type="PANTHER" id="PTHR10353:SF139">
    <property type="entry name" value="6-PHOSPHO-BETA-GLUCOSIDASE GMUD"/>
    <property type="match status" value="1"/>
</dbReference>
<dbReference type="GO" id="GO:0016052">
    <property type="term" value="P:carbohydrate catabolic process"/>
    <property type="evidence" value="ECO:0007669"/>
    <property type="project" value="TreeGrafter"/>
</dbReference>
<dbReference type="AlphaFoldDB" id="A0AAP5P749"/>
<dbReference type="PANTHER" id="PTHR10353">
    <property type="entry name" value="GLYCOSYL HYDROLASE"/>
    <property type="match status" value="1"/>
</dbReference>
<keyword evidence="3" id="KW-0326">Glycosidase</keyword>